<evidence type="ECO:0000256" key="13">
    <source>
        <dbReference type="ARBA" id="ARBA00082665"/>
    </source>
</evidence>
<dbReference type="PANTHER" id="PTHR14911">
    <property type="entry name" value="THUMP DOMAIN-CONTAINING"/>
    <property type="match status" value="1"/>
</dbReference>
<evidence type="ECO:0000256" key="5">
    <source>
        <dbReference type="ARBA" id="ARBA00022679"/>
    </source>
</evidence>
<reference evidence="16 17" key="2">
    <citation type="submission" date="2019-10" db="EMBL/GenBank/DDBJ databases">
        <title>Genome Sequences from Six Type Strain Members of the Archaeal Family Sulfolobaceae: Acidianus ambivalens, Acidianus infernus, Metallosphaera prunae, Stygiolobus azoricus, Sulfolobus metallicus, and Sulfurisphaera ohwakuensis.</title>
        <authorList>
            <person name="Counts J.A."/>
            <person name="Kelly R.M."/>
        </authorList>
    </citation>
    <scope>NUCLEOTIDE SEQUENCE [LARGE SCALE GENOMIC DNA]</scope>
    <source>
        <strain evidence="16 17">LEI 10</strain>
    </source>
</reference>
<keyword evidence="7" id="KW-0819">tRNA processing</keyword>
<evidence type="ECO:0000256" key="9">
    <source>
        <dbReference type="ARBA" id="ARBA00051883"/>
    </source>
</evidence>
<evidence type="ECO:0000256" key="4">
    <source>
        <dbReference type="ARBA" id="ARBA00022603"/>
    </source>
</evidence>
<dbReference type="FunFam" id="3.40.50.150:FF:000251">
    <property type="entry name" value="Putative RNA methylase"/>
    <property type="match status" value="1"/>
</dbReference>
<evidence type="ECO:0000256" key="2">
    <source>
        <dbReference type="ARBA" id="ARBA00022490"/>
    </source>
</evidence>
<protein>
    <recommendedName>
        <fullName evidence="12">tRNA (guanine(10)-N(2))-dimethyltransferase</fullName>
        <ecNumber evidence="12">2.1.1.213</ecNumber>
    </recommendedName>
    <alternativeName>
        <fullName evidence="13">tRNA:G10 dimethyltransferase</fullName>
    </alternativeName>
</protein>
<dbReference type="RefSeq" id="WP_152940820.1">
    <property type="nucleotide sequence ID" value="NZ_CP045482.1"/>
</dbReference>
<evidence type="ECO:0000256" key="3">
    <source>
        <dbReference type="ARBA" id="ARBA00022555"/>
    </source>
</evidence>
<keyword evidence="17" id="KW-1185">Reference proteome</keyword>
<organism evidence="16 17">
    <name type="scientific">Acidianus ambivalens</name>
    <name type="common">Desulfurolobus ambivalens</name>
    <dbReference type="NCBI Taxonomy" id="2283"/>
    <lineage>
        <taxon>Archaea</taxon>
        <taxon>Thermoproteota</taxon>
        <taxon>Thermoprotei</taxon>
        <taxon>Sulfolobales</taxon>
        <taxon>Sulfolobaceae</taxon>
        <taxon>Acidianus</taxon>
    </lineage>
</organism>
<dbReference type="Proteomes" id="UP000474054">
    <property type="component" value="Unassembled WGS sequence"/>
</dbReference>
<dbReference type="KEGG" id="aamb:D1866_01120"/>
<evidence type="ECO:0000256" key="1">
    <source>
        <dbReference type="ARBA" id="ARBA00004496"/>
    </source>
</evidence>
<dbReference type="InterPro" id="IPR002052">
    <property type="entry name" value="DNA_methylase_N6_adenine_CS"/>
</dbReference>
<accession>A0A650CTH5</accession>
<dbReference type="CDD" id="cd02440">
    <property type="entry name" value="AdoMet_MTases"/>
    <property type="match status" value="1"/>
</dbReference>
<dbReference type="InterPro" id="IPR029063">
    <property type="entry name" value="SAM-dependent_MTases_sf"/>
</dbReference>
<sequence length="310" mass="34685">MKYAILSADELFISLAELKALLKRPFSYVTGVAIFDGEAKNIARRSSTIKAIGEILAISDNPKDINDALKGKCFSIKPNVIMSSDKDLFPVLYKEIVGSVKFSKKCDKLDLIFTDGIILAGIRQEERDSKSLQAHAKKPYSQSGTMDAYTSRLLVNLANPDKTILDPFAGVGSILIEASWLGYDCIGGDIDSKMIEKTKYNLKYFNYECQIIQEDISNLPIKENSVDAIVTDPPYGRSVNARDVKFDELYESLFFNSAEILKKSGKLVFATDSKFDWRDKIKSSGLKVDSIHFIYLHKSLSRGIYVVEKP</sequence>
<comment type="subcellular location">
    <subcellularLocation>
        <location evidence="1">Cytoplasm</location>
    </subcellularLocation>
</comment>
<evidence type="ECO:0000313" key="16">
    <source>
        <dbReference type="EMBL" id="QGR20777.1"/>
    </source>
</evidence>
<comment type="similarity">
    <text evidence="11">Belongs to the methyltransferase superfamily. Trm-G10 family.</text>
</comment>
<keyword evidence="8" id="KW-0694">RNA-binding</keyword>
<dbReference type="EMBL" id="CP045482">
    <property type="protein sequence ID" value="QGR20777.1"/>
    <property type="molecule type" value="Genomic_DNA"/>
</dbReference>
<dbReference type="Pfam" id="PF01170">
    <property type="entry name" value="UPF0020"/>
    <property type="match status" value="1"/>
</dbReference>
<evidence type="ECO:0000313" key="15">
    <source>
        <dbReference type="EMBL" id="MQL55233.1"/>
    </source>
</evidence>
<evidence type="ECO:0000256" key="10">
    <source>
        <dbReference type="ARBA" id="ARBA00054380"/>
    </source>
</evidence>
<dbReference type="EC" id="2.1.1.213" evidence="12"/>
<comment type="function">
    <text evidence="10">Catalyzes the adenosylmethionine-dependent methylation of the exocyclic amino group (N(2)) of guanosine at position 10 of various tRNAs. Acts via a two-step process that leads to the formation of either N(2)-monomethyl (m(2)G) or N(2)-dimethylguanosine (m(2)(2)G).</text>
</comment>
<dbReference type="GO" id="GO:0030488">
    <property type="term" value="P:tRNA methylation"/>
    <property type="evidence" value="ECO:0007669"/>
    <property type="project" value="TreeGrafter"/>
</dbReference>
<dbReference type="Proteomes" id="UP000426328">
    <property type="component" value="Chromosome"/>
</dbReference>
<evidence type="ECO:0000313" key="17">
    <source>
        <dbReference type="Proteomes" id="UP000426328"/>
    </source>
</evidence>
<keyword evidence="4 16" id="KW-0489">Methyltransferase</keyword>
<feature type="domain" description="Ribosomal RNA large subunit methyltransferase K/L-like methyltransferase" evidence="14">
    <location>
        <begin position="138"/>
        <end position="288"/>
    </location>
</feature>
<keyword evidence="3" id="KW-0820">tRNA-binding</keyword>
<keyword evidence="2" id="KW-0963">Cytoplasm</keyword>
<dbReference type="PROSITE" id="PS00092">
    <property type="entry name" value="N6_MTASE"/>
    <property type="match status" value="1"/>
</dbReference>
<evidence type="ECO:0000313" key="18">
    <source>
        <dbReference type="Proteomes" id="UP000474054"/>
    </source>
</evidence>
<evidence type="ECO:0000256" key="6">
    <source>
        <dbReference type="ARBA" id="ARBA00022691"/>
    </source>
</evidence>
<dbReference type="PRINTS" id="PR00507">
    <property type="entry name" value="N12N6MTFRASE"/>
</dbReference>
<dbReference type="PANTHER" id="PTHR14911:SF13">
    <property type="entry name" value="TRNA (GUANINE(6)-N2)-METHYLTRANSFERASE THUMP3"/>
    <property type="match status" value="1"/>
</dbReference>
<keyword evidence="5 16" id="KW-0808">Transferase</keyword>
<reference evidence="15 18" key="1">
    <citation type="submission" date="2019-10" db="EMBL/GenBank/DDBJ databases">
        <title>Comparative genomics of sulfur disproportionating microorganisms.</title>
        <authorList>
            <person name="Ward L.M."/>
            <person name="Bertran E."/>
            <person name="Johnston D."/>
        </authorList>
    </citation>
    <scope>NUCLEOTIDE SEQUENCE [LARGE SCALE GENOMIC DNA]</scope>
    <source>
        <strain evidence="15 18">DSM 3772</strain>
    </source>
</reference>
<dbReference type="GO" id="GO:0000049">
    <property type="term" value="F:tRNA binding"/>
    <property type="evidence" value="ECO:0007669"/>
    <property type="project" value="UniProtKB-KW"/>
</dbReference>
<evidence type="ECO:0000256" key="12">
    <source>
        <dbReference type="ARBA" id="ARBA00066936"/>
    </source>
</evidence>
<dbReference type="SUPFAM" id="SSF53335">
    <property type="entry name" value="S-adenosyl-L-methionine-dependent methyltransferases"/>
    <property type="match status" value="1"/>
</dbReference>
<evidence type="ECO:0000256" key="8">
    <source>
        <dbReference type="ARBA" id="ARBA00022884"/>
    </source>
</evidence>
<evidence type="ECO:0000259" key="14">
    <source>
        <dbReference type="Pfam" id="PF01170"/>
    </source>
</evidence>
<dbReference type="InterPro" id="IPR000241">
    <property type="entry name" value="RlmKL-like_Mtase"/>
</dbReference>
<dbReference type="GeneID" id="42778296"/>
<gene>
    <name evidence="16" type="ORF">D1866_01120</name>
    <name evidence="15" type="ORF">GFB69_05585</name>
</gene>
<evidence type="ECO:0000256" key="11">
    <source>
        <dbReference type="ARBA" id="ARBA00061338"/>
    </source>
</evidence>
<dbReference type="GO" id="GO:0005737">
    <property type="term" value="C:cytoplasm"/>
    <property type="evidence" value="ECO:0007669"/>
    <property type="project" value="UniProtKB-SubCell"/>
</dbReference>
<dbReference type="EMBL" id="WHYS01000001">
    <property type="protein sequence ID" value="MQL55233.1"/>
    <property type="molecule type" value="Genomic_DNA"/>
</dbReference>
<name>A0A650CTH5_ACIAM</name>
<evidence type="ECO:0000256" key="7">
    <source>
        <dbReference type="ARBA" id="ARBA00022694"/>
    </source>
</evidence>
<keyword evidence="6" id="KW-0949">S-adenosyl-L-methionine</keyword>
<proteinExistence type="inferred from homology"/>
<dbReference type="GO" id="GO:0160101">
    <property type="term" value="F:tRNA (guanine(10)-N2)-dimethyltransferase activity"/>
    <property type="evidence" value="ECO:0007669"/>
    <property type="project" value="UniProtKB-EC"/>
</dbReference>
<dbReference type="Gene3D" id="3.40.50.150">
    <property type="entry name" value="Vaccinia Virus protein VP39"/>
    <property type="match status" value="1"/>
</dbReference>
<dbReference type="AlphaFoldDB" id="A0A650CTH5"/>
<comment type="catalytic activity">
    <reaction evidence="9">
        <text>guanosine(10) in tRNA + 2 S-adenosyl-L-methionine = N(2)-dimethylguanosine(10) in tRNA + 2 S-adenosyl-L-homocysteine + 2 H(+)</text>
        <dbReference type="Rhea" id="RHEA:43124"/>
        <dbReference type="Rhea" id="RHEA-COMP:10355"/>
        <dbReference type="Rhea" id="RHEA-COMP:10358"/>
        <dbReference type="ChEBI" id="CHEBI:15378"/>
        <dbReference type="ChEBI" id="CHEBI:57856"/>
        <dbReference type="ChEBI" id="CHEBI:59789"/>
        <dbReference type="ChEBI" id="CHEBI:74269"/>
        <dbReference type="ChEBI" id="CHEBI:74513"/>
        <dbReference type="EC" id="2.1.1.213"/>
    </reaction>
</comment>